<evidence type="ECO:0000313" key="4">
    <source>
        <dbReference type="RefSeq" id="XP_027339086.1"/>
    </source>
</evidence>
<dbReference type="InterPro" id="IPR055357">
    <property type="entry name" value="LRR_At1g61320_AtMIF1"/>
</dbReference>
<dbReference type="OrthoDB" id="673865at2759"/>
<dbReference type="Pfam" id="PF00646">
    <property type="entry name" value="F-box"/>
    <property type="match status" value="1"/>
</dbReference>
<dbReference type="Pfam" id="PF23622">
    <property type="entry name" value="LRR_At1g61320_AtMIF1"/>
    <property type="match status" value="1"/>
</dbReference>
<feature type="domain" description="F-box" evidence="2">
    <location>
        <begin position="22"/>
        <end position="56"/>
    </location>
</feature>
<protein>
    <submittedName>
        <fullName evidence="4">FBD-associated F-box protein At1g61330</fullName>
    </submittedName>
</protein>
<proteinExistence type="predicted"/>
<keyword evidence="3" id="KW-1185">Reference proteome</keyword>
<accession>A0A8B8K5Y3</accession>
<dbReference type="SMART" id="SM00256">
    <property type="entry name" value="FBOX"/>
    <property type="match status" value="1"/>
</dbReference>
<dbReference type="InterPro" id="IPR001810">
    <property type="entry name" value="F-box_dom"/>
</dbReference>
<sequence length="474" mass="55198">MPRLQTKPKRKRAKGVSLSPEERPLANLPDDVLENVFSFLPLVEAIKASTVSKRFKKSWRLNRNFVFGREFSLRYNRDDLTALVDRHFDSHEGDQIQVFQLQIDPIGVEELIQKWLRICIHKGVQELEFYFFQPGFTLRADSIDNLKSLRTLKLVYCDFQVPPVLTSMQFLNTLVLWQLQLPEDKLETLLCGCKLLETLDLFQCSVIRLAYIQVRNHRRFKVLKISCCADLEEIVIDSPTLSSMFYCGYVVSIRFFNKVELEEAIFNFEPASYRSYLPSSLVDRLVLDISHVKVLSASALVPEAMAARVRNGYFRDANFCLENLTEFQLFMEGGLFCNPYDVLMFLQHCPKLEKLIIDLNDYNFDCGTYWELHQKPNIDKFSDFNRLKDVKLKGFKFLPSELEFVKILLQRAISLETLIFVTPKNGRTKLNSEDKLKYKHIILSWKASPAAKVVLYEHSQDKGEVTPSHPKCWF</sequence>
<organism evidence="3 4">
    <name type="scientific">Abrus precatorius</name>
    <name type="common">Indian licorice</name>
    <name type="synonym">Glycine abrus</name>
    <dbReference type="NCBI Taxonomy" id="3816"/>
    <lineage>
        <taxon>Eukaryota</taxon>
        <taxon>Viridiplantae</taxon>
        <taxon>Streptophyta</taxon>
        <taxon>Embryophyta</taxon>
        <taxon>Tracheophyta</taxon>
        <taxon>Spermatophyta</taxon>
        <taxon>Magnoliopsida</taxon>
        <taxon>eudicotyledons</taxon>
        <taxon>Gunneridae</taxon>
        <taxon>Pentapetalae</taxon>
        <taxon>rosids</taxon>
        <taxon>fabids</taxon>
        <taxon>Fabales</taxon>
        <taxon>Fabaceae</taxon>
        <taxon>Papilionoideae</taxon>
        <taxon>50 kb inversion clade</taxon>
        <taxon>NPAAA clade</taxon>
        <taxon>indigoferoid/millettioid clade</taxon>
        <taxon>Abreae</taxon>
        <taxon>Abrus</taxon>
    </lineage>
</organism>
<dbReference type="PANTHER" id="PTHR34145">
    <property type="entry name" value="OS02G0105600 PROTEIN"/>
    <property type="match status" value="1"/>
</dbReference>
<dbReference type="AlphaFoldDB" id="A0A8B8K5Y3"/>
<dbReference type="PROSITE" id="PS50181">
    <property type="entry name" value="FBOX"/>
    <property type="match status" value="1"/>
</dbReference>
<name>A0A8B8K5Y3_ABRPR</name>
<evidence type="ECO:0000256" key="1">
    <source>
        <dbReference type="SAM" id="MobiDB-lite"/>
    </source>
</evidence>
<dbReference type="GeneID" id="113852888"/>
<reference evidence="4" key="2">
    <citation type="submission" date="2025-08" db="UniProtKB">
        <authorList>
            <consortium name="RefSeq"/>
        </authorList>
    </citation>
    <scope>IDENTIFICATION</scope>
    <source>
        <tissue evidence="4">Young leaves</tissue>
    </source>
</reference>
<evidence type="ECO:0000313" key="3">
    <source>
        <dbReference type="Proteomes" id="UP000694853"/>
    </source>
</evidence>
<dbReference type="SUPFAM" id="SSF52047">
    <property type="entry name" value="RNI-like"/>
    <property type="match status" value="1"/>
</dbReference>
<dbReference type="Gene3D" id="3.80.10.10">
    <property type="entry name" value="Ribonuclease Inhibitor"/>
    <property type="match status" value="1"/>
</dbReference>
<dbReference type="Gene3D" id="1.20.1280.50">
    <property type="match status" value="1"/>
</dbReference>
<dbReference type="Proteomes" id="UP000694853">
    <property type="component" value="Unplaced"/>
</dbReference>
<evidence type="ECO:0000259" key="2">
    <source>
        <dbReference type="PROSITE" id="PS50181"/>
    </source>
</evidence>
<dbReference type="InterPro" id="IPR053772">
    <property type="entry name" value="At1g61320/At1g61330-like"/>
</dbReference>
<dbReference type="PANTHER" id="PTHR34145:SF54">
    <property type="entry name" value="FBD-ASSOCIATED F-BOX PLANT PROTEIN"/>
    <property type="match status" value="1"/>
</dbReference>
<dbReference type="InterPro" id="IPR032675">
    <property type="entry name" value="LRR_dom_sf"/>
</dbReference>
<dbReference type="InterPro" id="IPR036047">
    <property type="entry name" value="F-box-like_dom_sf"/>
</dbReference>
<dbReference type="RefSeq" id="XP_027339086.1">
    <property type="nucleotide sequence ID" value="XM_027483285.1"/>
</dbReference>
<feature type="region of interest" description="Disordered" evidence="1">
    <location>
        <begin position="1"/>
        <end position="22"/>
    </location>
</feature>
<dbReference type="KEGG" id="aprc:113852888"/>
<feature type="compositionally biased region" description="Basic residues" evidence="1">
    <location>
        <begin position="1"/>
        <end position="14"/>
    </location>
</feature>
<gene>
    <name evidence="4" type="primary">LOC113852888</name>
</gene>
<reference evidence="3" key="1">
    <citation type="journal article" date="2019" name="Toxins">
        <title>Detection of Abrin-Like and Prepropulchellin-Like Toxin Genes and Transcripts Using Whole Genome Sequencing and Full-Length Transcript Sequencing of Abrus precatorius.</title>
        <authorList>
            <person name="Hovde B.T."/>
            <person name="Daligault H.E."/>
            <person name="Hanschen E.R."/>
            <person name="Kunde Y.A."/>
            <person name="Johnson M.B."/>
            <person name="Starkenburg S.R."/>
            <person name="Johnson S.L."/>
        </authorList>
    </citation>
    <scope>NUCLEOTIDE SEQUENCE [LARGE SCALE GENOMIC DNA]</scope>
</reference>
<dbReference type="SUPFAM" id="SSF81383">
    <property type="entry name" value="F-box domain"/>
    <property type="match status" value="1"/>
</dbReference>